<reference evidence="2 3" key="1">
    <citation type="submission" date="2018-05" db="EMBL/GenBank/DDBJ databases">
        <title>Genomic Encyclopedia of Type Strains, Phase IV (KMG-IV): sequencing the most valuable type-strain genomes for metagenomic binning, comparative biology and taxonomic classification.</title>
        <authorList>
            <person name="Goeker M."/>
        </authorList>
    </citation>
    <scope>NUCLEOTIDE SEQUENCE [LARGE SCALE GENOMIC DNA]</scope>
    <source>
        <strain evidence="2 3">DSM 19792</strain>
    </source>
</reference>
<dbReference type="InterPro" id="IPR021953">
    <property type="entry name" value="DUF3570"/>
</dbReference>
<evidence type="ECO:0000313" key="2">
    <source>
        <dbReference type="EMBL" id="PXX44925.1"/>
    </source>
</evidence>
<name>A0A318JW31_9BURK</name>
<keyword evidence="1" id="KW-0732">Signal</keyword>
<dbReference type="AlphaFoldDB" id="A0A318JW31"/>
<feature type="chain" id="PRO_5016316258" evidence="1">
    <location>
        <begin position="32"/>
        <end position="376"/>
    </location>
</feature>
<feature type="signal peptide" evidence="1">
    <location>
        <begin position="1"/>
        <end position="31"/>
    </location>
</feature>
<dbReference type="Pfam" id="PF12094">
    <property type="entry name" value="DUF3570"/>
    <property type="match status" value="3"/>
</dbReference>
<dbReference type="RefSeq" id="WP_110254416.1">
    <property type="nucleotide sequence ID" value="NZ_QJKB01000002.1"/>
</dbReference>
<organism evidence="2 3">
    <name type="scientific">Undibacterium pigrum</name>
    <dbReference type="NCBI Taxonomy" id="401470"/>
    <lineage>
        <taxon>Bacteria</taxon>
        <taxon>Pseudomonadati</taxon>
        <taxon>Pseudomonadota</taxon>
        <taxon>Betaproteobacteria</taxon>
        <taxon>Burkholderiales</taxon>
        <taxon>Oxalobacteraceae</taxon>
        <taxon>Undibacterium</taxon>
    </lineage>
</organism>
<dbReference type="OrthoDB" id="5450709at2"/>
<sequence>MKPVIPKTPDNLASTLLAAALALPMMQAAHAESAPDKGLISLKLLDYKDSQPGEERVKVQASALKIMAPLSDEWSVGATYVTDSISGASPAFHSYGLVKLRDFRRALDAEVTRYFPHHTLTLGATASSEADYISRGMSVQGSQFSEDKNTTWTAGLGFANDTVSASTGRIKGENKQVSDALLGLTQVMSINDIVQVNLGLAHAKGYLSDPYKAFDKRPDERNSYTLLTRWNHHFDATGGSARLSYRYFGDSWKIRSHTFGLEYTQPLGLGWSVTPILRIYSQSAASFYVDARPEMYPFAPNPPDGAQHYSEDQRVSAYGARTVGIKLAKQINEDWQVDVKYEQYQQRASWRLFGSGSPGLLPFDARTVQLGLSRQF</sequence>
<comment type="caution">
    <text evidence="2">The sequence shown here is derived from an EMBL/GenBank/DDBJ whole genome shotgun (WGS) entry which is preliminary data.</text>
</comment>
<keyword evidence="3" id="KW-1185">Reference proteome</keyword>
<proteinExistence type="predicted"/>
<protein>
    <submittedName>
        <fullName evidence="2">Uncharacterized protein DUF3570</fullName>
    </submittedName>
</protein>
<gene>
    <name evidence="2" type="ORF">DFR42_102137</name>
</gene>
<dbReference type="Proteomes" id="UP000247792">
    <property type="component" value="Unassembled WGS sequence"/>
</dbReference>
<evidence type="ECO:0000313" key="3">
    <source>
        <dbReference type="Proteomes" id="UP000247792"/>
    </source>
</evidence>
<dbReference type="EMBL" id="QJKB01000002">
    <property type="protein sequence ID" value="PXX44925.1"/>
    <property type="molecule type" value="Genomic_DNA"/>
</dbReference>
<evidence type="ECO:0000256" key="1">
    <source>
        <dbReference type="SAM" id="SignalP"/>
    </source>
</evidence>
<accession>A0A318JW31</accession>